<name>A0A367FNU1_9ACTN</name>
<protein>
    <recommendedName>
        <fullName evidence="1">DUF6603 domain-containing protein</fullName>
    </recommendedName>
</protein>
<feature type="domain" description="DUF6603" evidence="1">
    <location>
        <begin position="745"/>
        <end position="1212"/>
    </location>
</feature>
<organism evidence="2 3">
    <name type="scientific">Sphaerisporangium album</name>
    <dbReference type="NCBI Taxonomy" id="509200"/>
    <lineage>
        <taxon>Bacteria</taxon>
        <taxon>Bacillati</taxon>
        <taxon>Actinomycetota</taxon>
        <taxon>Actinomycetes</taxon>
        <taxon>Streptosporangiales</taxon>
        <taxon>Streptosporangiaceae</taxon>
        <taxon>Sphaerisporangium</taxon>
    </lineage>
</organism>
<dbReference type="InterPro" id="IPR046538">
    <property type="entry name" value="DUF6603"/>
</dbReference>
<sequence>MTIEQIRGVVVLTGERLDLVTADLGDPALVRDLGARFVLDRAHRSETADAVTVEGVGVGGPFDGMAVTARFAADGTDITGTGERGWTFVKAFPMLARGMFETLSFQDPVLRRPPSGNLTFTGKLVITTVLAPLDLLFAGVEHDVTGTITMIAEIPALGFEVTPVPMIVLFGPAGHSLDLGLFTLDGLRYEILGEPEMDPIRADLTVRGSVTVTGAVPFTAYGKRNDVLISARIGAWRDPILLLGDFREAGRAAFADIAAFLRLPGLAIPGDDFQITAPVVLSEVLIALNPGGPTLIPYLSVTLETTQEWDAGVLRLQAVDVVFRVDGPLTASPQVDVMVTGLVAIGARGTLEVTAEFGDGVSFSGALREGDPFPTLREIYGDFTGSDAAGHLPDLAVHKFQVTIDKPSTGPVTAAGLLELTGSWAVADGVDLQAVLFSLNVDGPDVKFLTSAELAVFAIRLGVMASYTTGQGWFFSGRSFPDQEVPVGELVDSLATRFGAMPPPAPISGLVVHDLDVSFATVDTRFTFGAGVRFPIDTTTVDLTVAIDTGARTYGGRIRTVLGDGTDLRFDVHFSDAADATRYAASYTHGDSDPMPPVKSLIGALSPTAAGFVPDGLVVSVRDAVLASTGSAYVFGVDLVATIDLSRLPVVGPRLTGDGIVGFDPLRVIAATGEVPGTEVTKLNALLPAEAASLPVQTLPSGFTVSGLLKLGPLEQPVTLPVTAPAAAPTPVEAKTGDNVLWRQVQTSYGPVHVARVGLSYLHEPGEPARIAVLIDASVTVGGLTLSCDGLSAGVSLADPAALPAFDLAGLGLSYAEGPVQISGAFLKGTITYKDRPYTAYSGKAVIRTETFTLGALGSYVQLDEGPSLFVYAFLDYPIGGPPIFFVRGIAAGFGYNRRLKAPPVDKIAEFPLVAEALGAQPPGTLAGELRKLEDDLPPSPGDYFLALGVHFTSFEMIDSFLLLSIGFGHRFELDVLGLSTLVLPARDAKAAGVTPVAEIQLALKATFAPDDGYFSLLAQLTNNSYLLDRACRLTGGFAFVTWFGDDHHGDFVLTAGGYHPHFPVPAHYPSVPRLGFNWQVSDKLVLKGSAYFALTPSALMAGGGLAATYEDGSLRAWFDTSLDFLISWQPYHYEAAFHLAVGASYTFSFFGTHTITVHVGTDVRFWGPEFGGDAYIDLSVISFTIYFGSASGASAKPIEWSRFRDTQLPPATQIVTIALRSGAVEPGSGTDLGVVNPLELELLTDAAIPSLDGTAGGAALAGTGVAFGVAPVGQTGGFTSQHRITITRDGRPAETYFRFEPVGKNVPAAQWGDELTPSLTKPVLVENVLTGYVVRPVPAADAPEPTSLPRAALQSLTPVSVERGAFTWDPLPGFVPAADQTLDLASGAAARAAVAGKLLADADLATELDLAGLTAADFLAAPKVAAHA</sequence>
<dbReference type="EMBL" id="QOIL01000004">
    <property type="protein sequence ID" value="RCG31569.1"/>
    <property type="molecule type" value="Genomic_DNA"/>
</dbReference>
<comment type="caution">
    <text evidence="2">The sequence shown here is derived from an EMBL/GenBank/DDBJ whole genome shotgun (WGS) entry which is preliminary data.</text>
</comment>
<gene>
    <name evidence="2" type="ORF">DQ384_08325</name>
</gene>
<accession>A0A367FNU1</accession>
<evidence type="ECO:0000313" key="3">
    <source>
        <dbReference type="Proteomes" id="UP000253094"/>
    </source>
</evidence>
<dbReference type="Proteomes" id="UP000253094">
    <property type="component" value="Unassembled WGS sequence"/>
</dbReference>
<reference evidence="2 3" key="1">
    <citation type="submission" date="2018-06" db="EMBL/GenBank/DDBJ databases">
        <title>Sphaerisporangium craniellae sp. nov., isolated from a marine sponge in the South China Sea.</title>
        <authorList>
            <person name="Li L."/>
        </authorList>
    </citation>
    <scope>NUCLEOTIDE SEQUENCE [LARGE SCALE GENOMIC DNA]</scope>
    <source>
        <strain evidence="2 3">CCTCC AA 208026</strain>
    </source>
</reference>
<keyword evidence="3" id="KW-1185">Reference proteome</keyword>
<evidence type="ECO:0000259" key="1">
    <source>
        <dbReference type="Pfam" id="PF20248"/>
    </source>
</evidence>
<dbReference type="OrthoDB" id="535891at2"/>
<dbReference type="Pfam" id="PF20248">
    <property type="entry name" value="DUF6603"/>
    <property type="match status" value="1"/>
</dbReference>
<dbReference type="RefSeq" id="WP_114028139.1">
    <property type="nucleotide sequence ID" value="NZ_QOIL01000004.1"/>
</dbReference>
<evidence type="ECO:0000313" key="2">
    <source>
        <dbReference type="EMBL" id="RCG31569.1"/>
    </source>
</evidence>
<proteinExistence type="predicted"/>